<name>A0A5J5K691_9ACTN</name>
<gene>
    <name evidence="1" type="ORF">F5972_10990</name>
</gene>
<protein>
    <submittedName>
        <fullName evidence="1">Uncharacterized protein</fullName>
    </submittedName>
</protein>
<reference evidence="1 2" key="1">
    <citation type="submission" date="2019-09" db="EMBL/GenBank/DDBJ databases">
        <title>Screening of Novel Bioactive Compounds from Soil-Associated.</title>
        <authorList>
            <person name="Gong X."/>
        </authorList>
    </citation>
    <scope>NUCLEOTIDE SEQUENCE [LARGE SCALE GENOMIC DNA]</scope>
    <source>
        <strain evidence="1 2">Gxj-6</strain>
    </source>
</reference>
<accession>A0A5J5K691</accession>
<comment type="caution">
    <text evidence="1">The sequence shown here is derived from an EMBL/GenBank/DDBJ whole genome shotgun (WGS) entry which is preliminary data.</text>
</comment>
<sequence>MPNSYLSEVGARQFAELLDRHEAEWQPQLPSVSLLTEIEVDQDTLASAAKALGGLYELKVEKGQYLSLFGRWPACVAVTLTGVAVRYYRQGTFWPYLKTALGYSRFSVPQDSTAWGAAFLAALKKFRLPLFPEREQKYVGPILMHAGIPTFCLEDFFTLLLRRHAQDPAIDADTLLTWATARGTRLNSLDVPARRFIQYGTDFAVDMIDRSLDLLDRMRSAEPDFDGLGLPIRFIERAQELHREGRLDLKERAPIGRRLARAEQPRLGLEPFGQGVQIVLPPVGEAPDGTARWNVTVDGVPTLVKSRALWVGAAEGAPATSFALAKPGRVAQVSLYGSKHETEIEIVDSADPLMIFTENGRRLPAHLAVPPDAVWLLYPGDREVAADAEPRIIVESPLPVGWDGWRLVQVALEGATWVGLTDEGARRRPIRGHSKPRVITNEPIPGITTPYGSPVHSEPPTIWLPAETTTTWLIDVRPAAGGESLFTRSLTVDEPAELAEELWAGVPRPLLGAFDITVRGPIGRSVRRTVYVAEGLSPRYAPSVRLFSGEGLVAGQAALTCRPGMTIDRYTLSYSPAEREHVVSCAAGDQTEPLVVTPPFMRALVEEAAGGPRWSAAPARLLTEIFGEAESLLIEVPGVETLPAIQVQVGRRPIQEIAPSGRGRYNLRRAQDTVDEHHSVDLILPVAGLSVLVGTVRPARLAAGVSITGRSLILDECIWVEGLTAGIYLCTAPWEEARITPVEKDGSIPLPDDLVDTGRLHVRLAVEDPWVSSEWPRWPHPREMLICEAPGCYTGANSEERQLSGYLAGMNAFPTEVSRLDRLWTVVDLANRIDYPSAARWIEDCASLLRRQPGAIRSLTDAGLPPDRNVVALITTGIAATTAAQCLASDIPLWRKAPVAAALLTASALADTPEDSELLEEIRAECGEAAVAILSGGDDPHAGAGLFDQGAELMARQAPEMLESLWSAARVVPAALLDEDTRVTAARLLFDQRNSRDGRKLAEHAERVVREALALRVTEFRGLDKYVAARCHPNRLDGWVSLPAMSIALALIARIAAHGHEGCRVLEERFRPLWRMLAKIAPDLTTIDLIRAELLVAARDHNRISTEDGNRSEGRPW</sequence>
<proteinExistence type="predicted"/>
<dbReference type="RefSeq" id="WP_150933336.1">
    <property type="nucleotide sequence ID" value="NZ_VYTZ01000003.1"/>
</dbReference>
<keyword evidence="2" id="KW-1185">Reference proteome</keyword>
<evidence type="ECO:0000313" key="2">
    <source>
        <dbReference type="Proteomes" id="UP000327011"/>
    </source>
</evidence>
<evidence type="ECO:0000313" key="1">
    <source>
        <dbReference type="EMBL" id="KAA9380121.1"/>
    </source>
</evidence>
<dbReference type="EMBL" id="VYTZ01000003">
    <property type="protein sequence ID" value="KAA9380121.1"/>
    <property type="molecule type" value="Genomic_DNA"/>
</dbReference>
<dbReference type="AlphaFoldDB" id="A0A5J5K691"/>
<dbReference type="Proteomes" id="UP000327011">
    <property type="component" value="Unassembled WGS sequence"/>
</dbReference>
<organism evidence="1 2">
    <name type="scientific">Microbispora cellulosiformans</name>
    <dbReference type="NCBI Taxonomy" id="2614688"/>
    <lineage>
        <taxon>Bacteria</taxon>
        <taxon>Bacillati</taxon>
        <taxon>Actinomycetota</taxon>
        <taxon>Actinomycetes</taxon>
        <taxon>Streptosporangiales</taxon>
        <taxon>Streptosporangiaceae</taxon>
        <taxon>Microbispora</taxon>
    </lineage>
</organism>